<organism evidence="23 24">
    <name type="scientific">Tenebrio molitor</name>
    <name type="common">Yellow mealworm beetle</name>
    <dbReference type="NCBI Taxonomy" id="7067"/>
    <lineage>
        <taxon>Eukaryota</taxon>
        <taxon>Metazoa</taxon>
        <taxon>Ecdysozoa</taxon>
        <taxon>Arthropoda</taxon>
        <taxon>Hexapoda</taxon>
        <taxon>Insecta</taxon>
        <taxon>Pterygota</taxon>
        <taxon>Neoptera</taxon>
        <taxon>Endopterygota</taxon>
        <taxon>Coleoptera</taxon>
        <taxon>Polyphaga</taxon>
        <taxon>Cucujiformia</taxon>
        <taxon>Tenebrionidae</taxon>
        <taxon>Tenebrio</taxon>
    </lineage>
</organism>
<dbReference type="InterPro" id="IPR053973">
    <property type="entry name" value="ERMP1-like_C"/>
</dbReference>
<dbReference type="Pfam" id="PF06297">
    <property type="entry name" value="PET"/>
    <property type="match status" value="1"/>
</dbReference>
<evidence type="ECO:0000256" key="14">
    <source>
        <dbReference type="ARBA" id="ARBA00023049"/>
    </source>
</evidence>
<evidence type="ECO:0000256" key="6">
    <source>
        <dbReference type="ARBA" id="ARBA00022692"/>
    </source>
</evidence>
<feature type="compositionally biased region" description="Low complexity" evidence="19">
    <location>
        <begin position="380"/>
        <end position="390"/>
    </location>
</feature>
<feature type="compositionally biased region" description="Low complexity" evidence="19">
    <location>
        <begin position="419"/>
        <end position="431"/>
    </location>
</feature>
<dbReference type="CDD" id="cd09418">
    <property type="entry name" value="LIM2_Prickle"/>
    <property type="match status" value="1"/>
</dbReference>
<dbReference type="PANTHER" id="PTHR24211">
    <property type="entry name" value="LIM DOMAIN-CONTAINING PROTEIN"/>
    <property type="match status" value="1"/>
</dbReference>
<dbReference type="InterPro" id="IPR033725">
    <property type="entry name" value="LIM1_prickle"/>
</dbReference>
<evidence type="ECO:0000256" key="5">
    <source>
        <dbReference type="ARBA" id="ARBA00022670"/>
    </source>
</evidence>
<dbReference type="Gene3D" id="3.40.630.10">
    <property type="entry name" value="Zn peptidases"/>
    <property type="match status" value="1"/>
</dbReference>
<evidence type="ECO:0000256" key="11">
    <source>
        <dbReference type="ARBA" id="ARBA00022833"/>
    </source>
</evidence>
<protein>
    <recommendedName>
        <fullName evidence="17">FXNA-like protease</fullName>
    </recommendedName>
</protein>
<feature type="compositionally biased region" description="Low complexity" evidence="19">
    <location>
        <begin position="693"/>
        <end position="704"/>
    </location>
</feature>
<evidence type="ECO:0000256" key="15">
    <source>
        <dbReference type="ARBA" id="ARBA00023136"/>
    </source>
</evidence>
<evidence type="ECO:0000313" key="24">
    <source>
        <dbReference type="Proteomes" id="UP000719412"/>
    </source>
</evidence>
<dbReference type="CDD" id="cd03875">
    <property type="entry name" value="M28_Fxna_like"/>
    <property type="match status" value="1"/>
</dbReference>
<evidence type="ECO:0000256" key="19">
    <source>
        <dbReference type="SAM" id="MobiDB-lite"/>
    </source>
</evidence>
<evidence type="ECO:0000256" key="20">
    <source>
        <dbReference type="SAM" id="Phobius"/>
    </source>
</evidence>
<name>A0A8J6HB10_TENMO</name>
<dbReference type="CDD" id="cd09420">
    <property type="entry name" value="LIM3_Prickle"/>
    <property type="match status" value="1"/>
</dbReference>
<dbReference type="PROSITE" id="PS00478">
    <property type="entry name" value="LIM_DOMAIN_1"/>
    <property type="match status" value="1"/>
</dbReference>
<dbReference type="PROSITE" id="PS50023">
    <property type="entry name" value="LIM_DOMAIN_2"/>
    <property type="match status" value="2"/>
</dbReference>
<reference evidence="23" key="1">
    <citation type="journal article" date="2020" name="J Insects Food Feed">
        <title>The yellow mealworm (Tenebrio molitor) genome: a resource for the emerging insects as food and feed industry.</title>
        <authorList>
            <person name="Eriksson T."/>
            <person name="Andere A."/>
            <person name="Kelstrup H."/>
            <person name="Emery V."/>
            <person name="Picard C."/>
        </authorList>
    </citation>
    <scope>NUCLEOTIDE SEQUENCE</scope>
    <source>
        <strain evidence="23">Stoneville</strain>
        <tissue evidence="23">Whole head</tissue>
    </source>
</reference>
<dbReference type="SUPFAM" id="SSF57716">
    <property type="entry name" value="Glucocorticoid receptor-like (DNA-binding domain)"/>
    <property type="match status" value="2"/>
</dbReference>
<comment type="similarity">
    <text evidence="3">Belongs to the prickle / espinas / testin family.</text>
</comment>
<keyword evidence="24" id="KW-1185">Reference proteome</keyword>
<evidence type="ECO:0000313" key="23">
    <source>
        <dbReference type="EMBL" id="KAH0811036.1"/>
    </source>
</evidence>
<dbReference type="InterPro" id="IPR033727">
    <property type="entry name" value="LIM3_prickle"/>
</dbReference>
<evidence type="ECO:0000256" key="1">
    <source>
        <dbReference type="ARBA" id="ARBA00001947"/>
    </source>
</evidence>
<dbReference type="InterPro" id="IPR007484">
    <property type="entry name" value="Peptidase_M28"/>
</dbReference>
<dbReference type="InterPro" id="IPR001781">
    <property type="entry name" value="Znf_LIM"/>
</dbReference>
<evidence type="ECO:0000256" key="18">
    <source>
        <dbReference type="PROSITE-ProRule" id="PRU00125"/>
    </source>
</evidence>
<dbReference type="Gene3D" id="2.10.110.10">
    <property type="entry name" value="Cysteine Rich Protein"/>
    <property type="match status" value="3"/>
</dbReference>
<dbReference type="FunFam" id="2.10.110.10:FF:000035">
    <property type="entry name" value="prickle-like protein 2 isoform X1"/>
    <property type="match status" value="1"/>
</dbReference>
<keyword evidence="6 20" id="KW-0812">Transmembrane</keyword>
<feature type="domain" description="LIM zinc-binding" evidence="21">
    <location>
        <begin position="254"/>
        <end position="314"/>
    </location>
</feature>
<dbReference type="InterPro" id="IPR033726">
    <property type="entry name" value="LIM2_prickle"/>
</dbReference>
<evidence type="ECO:0000256" key="13">
    <source>
        <dbReference type="ARBA" id="ARBA00023038"/>
    </source>
</evidence>
<keyword evidence="16" id="KW-0325">Glycoprotein</keyword>
<keyword evidence="15 20" id="KW-0472">Membrane</keyword>
<feature type="compositionally biased region" description="Basic and acidic residues" evidence="19">
    <location>
        <begin position="748"/>
        <end position="757"/>
    </location>
</feature>
<keyword evidence="10" id="KW-0256">Endoplasmic reticulum</keyword>
<evidence type="ECO:0000256" key="9">
    <source>
        <dbReference type="ARBA" id="ARBA00022801"/>
    </source>
</evidence>
<evidence type="ECO:0000256" key="17">
    <source>
        <dbReference type="ARBA" id="ARBA00078796"/>
    </source>
</evidence>
<comment type="similarity">
    <text evidence="4">Belongs to the peptidase M28 family.</text>
</comment>
<reference evidence="23" key="2">
    <citation type="submission" date="2021-08" db="EMBL/GenBank/DDBJ databases">
        <authorList>
            <person name="Eriksson T."/>
        </authorList>
    </citation>
    <scope>NUCLEOTIDE SEQUENCE</scope>
    <source>
        <strain evidence="23">Stoneville</strain>
        <tissue evidence="23">Whole head</tissue>
    </source>
</reference>
<dbReference type="PANTHER" id="PTHR24211:SF20">
    <property type="entry name" value="PROTEIN ESPINAS-RELATED"/>
    <property type="match status" value="1"/>
</dbReference>
<evidence type="ECO:0000256" key="4">
    <source>
        <dbReference type="ARBA" id="ARBA00010918"/>
    </source>
</evidence>
<keyword evidence="8" id="KW-0677">Repeat</keyword>
<evidence type="ECO:0000256" key="12">
    <source>
        <dbReference type="ARBA" id="ARBA00022989"/>
    </source>
</evidence>
<evidence type="ECO:0000256" key="2">
    <source>
        <dbReference type="ARBA" id="ARBA00004477"/>
    </source>
</evidence>
<feature type="transmembrane region" description="Helical" evidence="20">
    <location>
        <begin position="1168"/>
        <end position="1192"/>
    </location>
</feature>
<keyword evidence="7 18" id="KW-0479">Metal-binding</keyword>
<feature type="transmembrane region" description="Helical" evidence="20">
    <location>
        <begin position="1207"/>
        <end position="1228"/>
    </location>
</feature>
<sequence length="1455" mass="162167">MVMSFPEDARNESNPRLFYEPPECPNFHGTSGPPPPTAPVGCSGPSTSPSFSLFVRTRLLRSPDHFYLLLLRPTPGDTLDRWQLVPPRRFRHCSILSTSARSVFDEYAFLFQVHLYFSALPEDKVPYVNSVGERYRVRQLLQQLPPHDNEVRYCHALSDEERKELRLFSAQRKREALGRGAVRQLPAPMQCDACEEMLATGDICVFASRAGPNTCWHPACFACSVCRELLVDLIYFYKEGRLYCGRHHAETIKPRCSACDEIILADECTEAEGRAWHMKHFACSECERQLGGQRYIMRDGRPYCLHCFDAMFAEYCDSCGEPIGVDQGQMSHEGQHWHATELCFCCHTCHTSLLGRPFLPRRGAIYCSIACSKGEPPTPSDSSGPGTRVPRQTRSRPPRPPSPNESSTPPPSPSRRHNPSISPTMSSPSSPHGVLHSGHYQITSLSRSPPVRSPKMGRRALQRSPKPDRSIPGTPTPSDNGSTLQVITDGEDLASRGLPSGAQSPGGRGLDRVLLERNLERLLNERGGQIHSPDLEKLLHARDRSREPLHLADLSLDDWHPKAINDNQADNNTNEKENNNTTSEQAPPHASSMPELAAPGSSESTGNSTTPGSPNKRGRGLLSVRFQGDNEAFEADEADNASMEASRKFPRSRSYSGRSRHVDTLERKAKPRKTISESQMAGTSRQEHDDAESYCSTCSSSSSSDDLDYQLPPRRAYGGVRISYVPNDALACARRRQATNQKSPSKKGALDDKDKNCSTHKMRRRADLMMEGDEETVALDGSKKMRSSIHSIPIAVAFGTIAVLLGLYGLVYTIDSILPTPLYLADEQSQPDAFITERARHDLKLLTDIGPRIAGGYENEVLAVDFLKREVNFIIQRAHKNQKVELDIQVVSGSHYLQTKPTGKIVPYSNLQNIVVKLHAANNASQSVLMNAHFDSVPTSPGGSDDGINCATMLEVLRKLSREPKRPLNNLIFLFNGAEETGLQAAHGFITKHKWAKDCKVLLNLEATGAGGKIILFQSGPAAPWLLTYYSKVPHPYGQAAGEEIFQSNIIPSDTDFRIFRDYGGLQGYRYHTKYDDFEHIPLGSFQHVGDNTLSLVRSLANAPEVSNPKDNPGKIIFYDFLGLFMISYTQTVVHVVNYVVVLLSLAIFAFSVHTFKIGYSKQTLKYFALTFGAIIGGWIAAAVFAVLISLLTDKIGYSMSWYGNPWLIFGLYVAPTVAFSSALLPFIRHEHTRRVFHDENGVESKRDAGYFLLNMDRNSPQKVEGRVKDIARAKSLDEDCKKYLLCGLPLAHSKMIEIIKYSSWIPAGQPVLDQPVKLDVLSKVQVSPTVLRYNVSIIGPDRVGVYFSPKKGHKVLAISLIDKMPSDSETEVWNDRYLYYMNHICGKEIAPLKFSFDLEVPANSSGATTEIAVSGIYVHDNLNRKMPHYVQFLNEFPDWADLTAWLGCYESWWI</sequence>
<evidence type="ECO:0000259" key="22">
    <source>
        <dbReference type="PROSITE" id="PS51303"/>
    </source>
</evidence>
<dbReference type="FunFam" id="3.40.630.10:FF:000008">
    <property type="entry name" value="Endoplasmic reticulum metallopeptidase 1"/>
    <property type="match status" value="1"/>
</dbReference>
<dbReference type="GO" id="GO:0006508">
    <property type="term" value="P:proteolysis"/>
    <property type="evidence" value="ECO:0007669"/>
    <property type="project" value="UniProtKB-KW"/>
</dbReference>
<evidence type="ECO:0000259" key="21">
    <source>
        <dbReference type="PROSITE" id="PS50023"/>
    </source>
</evidence>
<dbReference type="GO" id="GO:0008237">
    <property type="term" value="F:metallopeptidase activity"/>
    <property type="evidence" value="ECO:0007669"/>
    <property type="project" value="UniProtKB-KW"/>
</dbReference>
<gene>
    <name evidence="23" type="ORF">GEV33_011755</name>
</gene>
<feature type="compositionally biased region" description="Polar residues" evidence="19">
    <location>
        <begin position="476"/>
        <end position="485"/>
    </location>
</feature>
<dbReference type="Proteomes" id="UP000719412">
    <property type="component" value="Unassembled WGS sequence"/>
</dbReference>
<feature type="transmembrane region" description="Helical" evidence="20">
    <location>
        <begin position="1136"/>
        <end position="1156"/>
    </location>
</feature>
<dbReference type="Pfam" id="PF22248">
    <property type="entry name" value="ERMP1_C"/>
    <property type="match status" value="1"/>
</dbReference>
<dbReference type="PROSITE" id="PS51303">
    <property type="entry name" value="PET"/>
    <property type="match status" value="1"/>
</dbReference>
<feature type="compositionally biased region" description="Pro residues" evidence="19">
    <location>
        <begin position="398"/>
        <end position="413"/>
    </location>
</feature>
<evidence type="ECO:0000256" key="7">
    <source>
        <dbReference type="ARBA" id="ARBA00022723"/>
    </source>
</evidence>
<comment type="subcellular location">
    <subcellularLocation>
        <location evidence="2">Endoplasmic reticulum membrane</location>
        <topology evidence="2">Multi-pass membrane protein</topology>
    </subcellularLocation>
</comment>
<evidence type="ECO:0000256" key="3">
    <source>
        <dbReference type="ARBA" id="ARBA00008268"/>
    </source>
</evidence>
<dbReference type="FunFam" id="2.10.110.10:FF:000005">
    <property type="entry name" value="Testin isoform 1"/>
    <property type="match status" value="1"/>
</dbReference>
<keyword evidence="14" id="KW-0482">Metalloprotease</keyword>
<evidence type="ECO:0000256" key="10">
    <source>
        <dbReference type="ARBA" id="ARBA00022824"/>
    </source>
</evidence>
<dbReference type="SUPFAM" id="SSF53187">
    <property type="entry name" value="Zn-dependent exopeptidases"/>
    <property type="match status" value="1"/>
</dbReference>
<evidence type="ECO:0000256" key="8">
    <source>
        <dbReference type="ARBA" id="ARBA00022737"/>
    </source>
</evidence>
<dbReference type="CDD" id="cd09415">
    <property type="entry name" value="LIM1_Prickle"/>
    <property type="match status" value="1"/>
</dbReference>
<feature type="compositionally biased region" description="Polar residues" evidence="19">
    <location>
        <begin position="601"/>
        <end position="613"/>
    </location>
</feature>
<dbReference type="InterPro" id="IPR033723">
    <property type="entry name" value="PET_prickle"/>
</dbReference>
<dbReference type="InterPro" id="IPR048024">
    <property type="entry name" value="Fxna-like_M28_dom"/>
</dbReference>
<feature type="region of interest" description="Disordered" evidence="19">
    <location>
        <begin position="734"/>
        <end position="757"/>
    </location>
</feature>
<dbReference type="EMBL" id="JABDTM020027086">
    <property type="protein sequence ID" value="KAH0811036.1"/>
    <property type="molecule type" value="Genomic_DNA"/>
</dbReference>
<dbReference type="CDD" id="cd09827">
    <property type="entry name" value="PET_Prickle"/>
    <property type="match status" value="1"/>
</dbReference>
<dbReference type="InterPro" id="IPR010442">
    <property type="entry name" value="PET_domain"/>
</dbReference>
<comment type="cofactor">
    <cofactor evidence="1">
        <name>Zn(2+)</name>
        <dbReference type="ChEBI" id="CHEBI:29105"/>
    </cofactor>
</comment>
<keyword evidence="13 18" id="KW-0440">LIM domain</keyword>
<keyword evidence="12 20" id="KW-1133">Transmembrane helix</keyword>
<feature type="region of interest" description="Disordered" evidence="19">
    <location>
        <begin position="374"/>
        <end position="485"/>
    </location>
</feature>
<accession>A0A8J6HB10</accession>
<proteinExistence type="inferred from homology"/>
<comment type="caution">
    <text evidence="23">The sequence shown here is derived from an EMBL/GenBank/DDBJ whole genome shotgun (WGS) entry which is preliminary data.</text>
</comment>
<dbReference type="GO" id="GO:0008270">
    <property type="term" value="F:zinc ion binding"/>
    <property type="evidence" value="ECO:0007669"/>
    <property type="project" value="InterPro"/>
</dbReference>
<feature type="domain" description="PET" evidence="22">
    <location>
        <begin position="82"/>
        <end position="190"/>
    </location>
</feature>
<keyword evidence="5" id="KW-0645">Protease</keyword>
<evidence type="ECO:0000256" key="16">
    <source>
        <dbReference type="ARBA" id="ARBA00023180"/>
    </source>
</evidence>
<dbReference type="InterPro" id="IPR047120">
    <property type="entry name" value="Pk/Esn/Tes"/>
</dbReference>
<keyword evidence="9" id="KW-0378">Hydrolase</keyword>
<dbReference type="Pfam" id="PF04389">
    <property type="entry name" value="Peptidase_M28"/>
    <property type="match status" value="1"/>
</dbReference>
<keyword evidence="11 18" id="KW-0862">Zinc</keyword>
<dbReference type="GO" id="GO:0030182">
    <property type="term" value="P:neuron differentiation"/>
    <property type="evidence" value="ECO:0007669"/>
    <property type="project" value="UniProtKB-ARBA"/>
</dbReference>
<feature type="domain" description="LIM zinc-binding" evidence="21">
    <location>
        <begin position="189"/>
        <end position="253"/>
    </location>
</feature>
<dbReference type="Pfam" id="PF00412">
    <property type="entry name" value="LIM"/>
    <property type="match status" value="2"/>
</dbReference>
<dbReference type="GO" id="GO:0005789">
    <property type="term" value="C:endoplasmic reticulum membrane"/>
    <property type="evidence" value="ECO:0007669"/>
    <property type="project" value="UniProtKB-SubCell"/>
</dbReference>
<feature type="region of interest" description="Disordered" evidence="19">
    <location>
        <begin position="561"/>
        <end position="710"/>
    </location>
</feature>
<feature type="transmembrane region" description="Helical" evidence="20">
    <location>
        <begin position="792"/>
        <end position="814"/>
    </location>
</feature>
<dbReference type="SMART" id="SM00132">
    <property type="entry name" value="LIM"/>
    <property type="match status" value="3"/>
</dbReference>